<keyword evidence="6 15" id="KW-0812">Transmembrane</keyword>
<evidence type="ECO:0000256" key="6">
    <source>
        <dbReference type="ARBA" id="ARBA00022692"/>
    </source>
</evidence>
<dbReference type="SFLD" id="SFLDG01168">
    <property type="entry name" value="Ferric_reductase_subgroup_(FRE"/>
    <property type="match status" value="1"/>
</dbReference>
<dbReference type="PANTHER" id="PTHR32361">
    <property type="entry name" value="FERRIC/CUPRIC REDUCTASE TRANSMEMBRANE COMPONENT"/>
    <property type="match status" value="1"/>
</dbReference>
<dbReference type="SUPFAM" id="SSF52343">
    <property type="entry name" value="Ferredoxin reductase-like, C-terminal NADP-linked domain"/>
    <property type="match status" value="1"/>
</dbReference>
<keyword evidence="5" id="KW-1003">Cell membrane</keyword>
<dbReference type="SFLD" id="SFLDS00052">
    <property type="entry name" value="Ferric_Reductase_Domain"/>
    <property type="match status" value="1"/>
</dbReference>
<comment type="similarity">
    <text evidence="2">Belongs to the ferric reductase (FRE) family.</text>
</comment>
<gene>
    <name evidence="17" type="ORF">APUU_10559S</name>
</gene>
<evidence type="ECO:0000256" key="8">
    <source>
        <dbReference type="ARBA" id="ARBA00022989"/>
    </source>
</evidence>
<keyword evidence="8 15" id="KW-1133">Transmembrane helix</keyword>
<evidence type="ECO:0000259" key="16">
    <source>
        <dbReference type="PROSITE" id="PS51384"/>
    </source>
</evidence>
<evidence type="ECO:0000256" key="12">
    <source>
        <dbReference type="ARBA" id="ARBA00023180"/>
    </source>
</evidence>
<dbReference type="Pfam" id="PF01794">
    <property type="entry name" value="Ferric_reduct"/>
    <property type="match status" value="1"/>
</dbReference>
<dbReference type="InterPro" id="IPR017938">
    <property type="entry name" value="Riboflavin_synthase-like_b-brl"/>
</dbReference>
<feature type="transmembrane region" description="Helical" evidence="15">
    <location>
        <begin position="205"/>
        <end position="223"/>
    </location>
</feature>
<dbReference type="KEGG" id="apuu:APUU_10559S"/>
<protein>
    <recommendedName>
        <fullName evidence="3">ferric-chelate reductase (NADPH)</fullName>
        <ecNumber evidence="3">1.16.1.9</ecNumber>
    </recommendedName>
</protein>
<reference evidence="17" key="1">
    <citation type="submission" date="2021-01" db="EMBL/GenBank/DDBJ databases">
        <authorList>
            <consortium name="Aspergillus puulaauensis MK2 genome sequencing consortium"/>
            <person name="Kazuki M."/>
            <person name="Futagami T."/>
        </authorList>
    </citation>
    <scope>NUCLEOTIDE SEQUENCE</scope>
    <source>
        <strain evidence="17">MK2</strain>
    </source>
</reference>
<dbReference type="PANTHER" id="PTHR32361:SF9">
    <property type="entry name" value="FERRIC REDUCTASE TRANSMEMBRANE COMPONENT 3-RELATED"/>
    <property type="match status" value="1"/>
</dbReference>
<evidence type="ECO:0000256" key="10">
    <source>
        <dbReference type="ARBA" id="ARBA00023065"/>
    </source>
</evidence>
<sequence length="642" mass="73364">MNMSNNSEVAKVMINPFFLQRIYWGCTACLIAIAAFANLINRFLEFQRLRDESPTPSKPKSVFFRAYATLTAIARDSRHLTPRPVPLFGRRFYIAPVLQWSFVMVHLASMAVTCFYGLNTQDQWEWEEVGYRTGFITIAQMPLVFILAGRENIIGFLVGVDYQSLNWFHRWLARTLWICATIHMGFWFRSWGRYDYLVHQLRNEYYSQCGFAAWFILTFIMISSVRPIRRLGYEFFVLQHLVMFIGFTVAVWLHIDEDVRTSLWMSIGFLVFDRVVRYVWATYINLSVFHKTTGMSHGLWTHHASFTPLSGNVTRVTIQSPGARWKPGQHMFLTCHSIAPLQSHPFTIASIPEDQRIEFLIRAEKGATKRFWEYAVQKNDLGAADTGGSNENHCTVFLEGPYGAHRSLRQFDSVILFAGGMGATFTMPLLRDMVARWKKASEQGDKPHLDVTRHIHFVWIIRSLEFYSWFESELTSVFEDMEICRRDAQDVVQDLELSIYITGPRAAEMEQALANGGLLRSARTPPKARLVSNVGEKRETADEHAIPPHSASPTNERFATTKNEQRPFIPQQMTLGGGRPSVARTIRTSLEKAEGESAVVVCGPPSLSDEVRRSVLYLSNERAVHKGTGAQGIYLHVETFGL</sequence>
<feature type="transmembrane region" description="Helical" evidence="15">
    <location>
        <begin position="138"/>
        <end position="159"/>
    </location>
</feature>
<keyword evidence="9" id="KW-0560">Oxidoreductase</keyword>
<keyword evidence="11 15" id="KW-0472">Membrane</keyword>
<feature type="transmembrane region" description="Helical" evidence="15">
    <location>
        <begin position="22"/>
        <end position="40"/>
    </location>
</feature>
<keyword evidence="10" id="KW-0406">Ion transport</keyword>
<dbReference type="RefSeq" id="XP_041549925.1">
    <property type="nucleotide sequence ID" value="XM_041702140.1"/>
</dbReference>
<keyword evidence="18" id="KW-1185">Reference proteome</keyword>
<dbReference type="InterPro" id="IPR039261">
    <property type="entry name" value="FNR_nucleotide-bd"/>
</dbReference>
<dbReference type="CDD" id="cd06186">
    <property type="entry name" value="NOX_Duox_like_FAD_NADP"/>
    <property type="match status" value="1"/>
</dbReference>
<dbReference type="EC" id="1.16.1.9" evidence="3"/>
<dbReference type="GO" id="GO:0052851">
    <property type="term" value="F:ferric-chelate reductase (NADPH) activity"/>
    <property type="evidence" value="ECO:0007669"/>
    <property type="project" value="UniProtKB-EC"/>
</dbReference>
<dbReference type="InterPro" id="IPR051410">
    <property type="entry name" value="Ferric/Cupric_Reductase"/>
</dbReference>
<dbReference type="GO" id="GO:0005886">
    <property type="term" value="C:plasma membrane"/>
    <property type="evidence" value="ECO:0007669"/>
    <property type="project" value="UniProtKB-SubCell"/>
</dbReference>
<evidence type="ECO:0000313" key="17">
    <source>
        <dbReference type="EMBL" id="BCS17731.1"/>
    </source>
</evidence>
<evidence type="ECO:0000256" key="13">
    <source>
        <dbReference type="ARBA" id="ARBA00048483"/>
    </source>
</evidence>
<evidence type="ECO:0000256" key="4">
    <source>
        <dbReference type="ARBA" id="ARBA00022448"/>
    </source>
</evidence>
<dbReference type="InterPro" id="IPR013121">
    <property type="entry name" value="Fe_red_NAD-bd_6"/>
</dbReference>
<dbReference type="OrthoDB" id="3944240at2759"/>
<dbReference type="PROSITE" id="PS51384">
    <property type="entry name" value="FAD_FR"/>
    <property type="match status" value="1"/>
</dbReference>
<keyword evidence="12" id="KW-0325">Glycoprotein</keyword>
<keyword evidence="7" id="KW-0249">Electron transport</keyword>
<dbReference type="InterPro" id="IPR013130">
    <property type="entry name" value="Fe3_Rdtase_TM_dom"/>
</dbReference>
<evidence type="ECO:0000256" key="9">
    <source>
        <dbReference type="ARBA" id="ARBA00023002"/>
    </source>
</evidence>
<accession>A0A7R7XA97</accession>
<dbReference type="InterPro" id="IPR017927">
    <property type="entry name" value="FAD-bd_FR_type"/>
</dbReference>
<dbReference type="InterPro" id="IPR013112">
    <property type="entry name" value="FAD-bd_8"/>
</dbReference>
<dbReference type="EMBL" id="AP024443">
    <property type="protein sequence ID" value="BCS17731.1"/>
    <property type="molecule type" value="Genomic_DNA"/>
</dbReference>
<organism evidence="17 18">
    <name type="scientific">Aspergillus puulaauensis</name>
    <dbReference type="NCBI Taxonomy" id="1220207"/>
    <lineage>
        <taxon>Eukaryota</taxon>
        <taxon>Fungi</taxon>
        <taxon>Dikarya</taxon>
        <taxon>Ascomycota</taxon>
        <taxon>Pezizomycotina</taxon>
        <taxon>Eurotiomycetes</taxon>
        <taxon>Eurotiomycetidae</taxon>
        <taxon>Eurotiales</taxon>
        <taxon>Aspergillaceae</taxon>
        <taxon>Aspergillus</taxon>
    </lineage>
</organism>
<evidence type="ECO:0000256" key="7">
    <source>
        <dbReference type="ARBA" id="ARBA00022982"/>
    </source>
</evidence>
<dbReference type="GeneID" id="64967736"/>
<name>A0A7R7XA97_9EURO</name>
<dbReference type="SUPFAM" id="SSF63380">
    <property type="entry name" value="Riboflavin synthase domain-like"/>
    <property type="match status" value="1"/>
</dbReference>
<dbReference type="GO" id="GO:0006826">
    <property type="term" value="P:iron ion transport"/>
    <property type="evidence" value="ECO:0007669"/>
    <property type="project" value="TreeGrafter"/>
</dbReference>
<comment type="subcellular location">
    <subcellularLocation>
        <location evidence="1">Cell membrane</location>
        <topology evidence="1">Multi-pass membrane protein</topology>
    </subcellularLocation>
</comment>
<dbReference type="Gene3D" id="3.40.50.80">
    <property type="entry name" value="Nucleotide-binding domain of ferredoxin-NADP reductase (FNR) module"/>
    <property type="match status" value="1"/>
</dbReference>
<feature type="transmembrane region" description="Helical" evidence="15">
    <location>
        <begin position="235"/>
        <end position="255"/>
    </location>
</feature>
<evidence type="ECO:0000256" key="11">
    <source>
        <dbReference type="ARBA" id="ARBA00023136"/>
    </source>
</evidence>
<evidence type="ECO:0000256" key="14">
    <source>
        <dbReference type="SAM" id="MobiDB-lite"/>
    </source>
</evidence>
<evidence type="ECO:0000256" key="1">
    <source>
        <dbReference type="ARBA" id="ARBA00004651"/>
    </source>
</evidence>
<evidence type="ECO:0000256" key="2">
    <source>
        <dbReference type="ARBA" id="ARBA00006278"/>
    </source>
</evidence>
<feature type="transmembrane region" description="Helical" evidence="15">
    <location>
        <begin position="171"/>
        <end position="190"/>
    </location>
</feature>
<feature type="transmembrane region" description="Helical" evidence="15">
    <location>
        <begin position="92"/>
        <end position="118"/>
    </location>
</feature>
<evidence type="ECO:0000313" key="18">
    <source>
        <dbReference type="Proteomes" id="UP000654913"/>
    </source>
</evidence>
<keyword evidence="4" id="KW-0813">Transport</keyword>
<evidence type="ECO:0000256" key="15">
    <source>
        <dbReference type="SAM" id="Phobius"/>
    </source>
</evidence>
<dbReference type="Proteomes" id="UP000654913">
    <property type="component" value="Chromosome 1"/>
</dbReference>
<dbReference type="Pfam" id="PF08030">
    <property type="entry name" value="NAD_binding_6"/>
    <property type="match status" value="1"/>
</dbReference>
<dbReference type="Gene3D" id="2.40.30.10">
    <property type="entry name" value="Translation factors"/>
    <property type="match status" value="1"/>
</dbReference>
<reference evidence="17" key="2">
    <citation type="submission" date="2021-02" db="EMBL/GenBank/DDBJ databases">
        <title>Aspergillus puulaauensis MK2 genome sequence.</title>
        <authorList>
            <person name="Futagami T."/>
            <person name="Mori K."/>
            <person name="Kadooka C."/>
            <person name="Tanaka T."/>
        </authorList>
    </citation>
    <scope>NUCLEOTIDE SEQUENCE</scope>
    <source>
        <strain evidence="17">MK2</strain>
    </source>
</reference>
<dbReference type="Pfam" id="PF08022">
    <property type="entry name" value="FAD_binding_8"/>
    <property type="match status" value="1"/>
</dbReference>
<comment type="catalytic activity">
    <reaction evidence="13">
        <text>2 a Fe(II)-siderophore + NADP(+) + H(+) = 2 a Fe(III)-siderophore + NADPH</text>
        <dbReference type="Rhea" id="RHEA:28795"/>
        <dbReference type="Rhea" id="RHEA-COMP:11342"/>
        <dbReference type="Rhea" id="RHEA-COMP:11344"/>
        <dbReference type="ChEBI" id="CHEBI:15378"/>
        <dbReference type="ChEBI" id="CHEBI:29033"/>
        <dbReference type="ChEBI" id="CHEBI:29034"/>
        <dbReference type="ChEBI" id="CHEBI:57783"/>
        <dbReference type="ChEBI" id="CHEBI:58349"/>
        <dbReference type="EC" id="1.16.1.9"/>
    </reaction>
</comment>
<dbReference type="AlphaFoldDB" id="A0A7R7XA97"/>
<feature type="compositionally biased region" description="Basic and acidic residues" evidence="14">
    <location>
        <begin position="535"/>
        <end position="546"/>
    </location>
</feature>
<dbReference type="GO" id="GO:0015677">
    <property type="term" value="P:copper ion import"/>
    <property type="evidence" value="ECO:0007669"/>
    <property type="project" value="TreeGrafter"/>
</dbReference>
<feature type="domain" description="FAD-binding FR-type" evidence="16">
    <location>
        <begin position="296"/>
        <end position="408"/>
    </location>
</feature>
<evidence type="ECO:0000256" key="5">
    <source>
        <dbReference type="ARBA" id="ARBA00022475"/>
    </source>
</evidence>
<evidence type="ECO:0000256" key="3">
    <source>
        <dbReference type="ARBA" id="ARBA00012668"/>
    </source>
</evidence>
<feature type="region of interest" description="Disordered" evidence="14">
    <location>
        <begin position="528"/>
        <end position="557"/>
    </location>
</feature>
<dbReference type="GO" id="GO:0006879">
    <property type="term" value="P:intracellular iron ion homeostasis"/>
    <property type="evidence" value="ECO:0007669"/>
    <property type="project" value="TreeGrafter"/>
</dbReference>
<proteinExistence type="inferred from homology"/>